<reference evidence="7 8" key="1">
    <citation type="journal article" date="2018" name="Nat. Biotechnol.">
        <title>A standardized bacterial taxonomy based on genome phylogeny substantially revises the tree of life.</title>
        <authorList>
            <person name="Parks D.H."/>
            <person name="Chuvochina M."/>
            <person name="Waite D.W."/>
            <person name="Rinke C."/>
            <person name="Skarshewski A."/>
            <person name="Chaumeil P.A."/>
            <person name="Hugenholtz P."/>
        </authorList>
    </citation>
    <scope>NUCLEOTIDE SEQUENCE [LARGE SCALE GENOMIC DNA]</scope>
    <source>
        <strain evidence="7">UBA9158</strain>
    </source>
</reference>
<accession>A0A3C1KQU1</accession>
<evidence type="ECO:0000256" key="3">
    <source>
        <dbReference type="ARBA" id="ARBA00022898"/>
    </source>
</evidence>
<dbReference type="InterPro" id="IPR027278">
    <property type="entry name" value="ACCD_DCysDesulf"/>
</dbReference>
<dbReference type="Proteomes" id="UP000259273">
    <property type="component" value="Unassembled WGS sequence"/>
</dbReference>
<comment type="similarity">
    <text evidence="2">Belongs to the ACC deaminase/D-cysteine desulfhydrase family.</text>
</comment>
<evidence type="ECO:0000313" key="7">
    <source>
        <dbReference type="EMBL" id="HAN28941.1"/>
    </source>
</evidence>
<dbReference type="InterPro" id="IPR036052">
    <property type="entry name" value="TrpB-like_PALP_sf"/>
</dbReference>
<evidence type="ECO:0000256" key="2">
    <source>
        <dbReference type="ARBA" id="ARBA00008639"/>
    </source>
</evidence>
<feature type="domain" description="Tryptophan synthase beta chain-like PALP" evidence="6">
    <location>
        <begin position="11"/>
        <end position="317"/>
    </location>
</feature>
<dbReference type="SUPFAM" id="SSF53686">
    <property type="entry name" value="Tryptophan synthase beta subunit-like PLP-dependent enzymes"/>
    <property type="match status" value="1"/>
</dbReference>
<proteinExistence type="inferred from homology"/>
<feature type="modified residue" description="N6-(pyridoxal phosphate)lysine" evidence="5">
    <location>
        <position position="51"/>
    </location>
</feature>
<dbReference type="EMBL" id="DMND01000196">
    <property type="protein sequence ID" value="HAN28941.1"/>
    <property type="molecule type" value="Genomic_DNA"/>
</dbReference>
<dbReference type="Pfam" id="PF00291">
    <property type="entry name" value="PALP"/>
    <property type="match status" value="1"/>
</dbReference>
<dbReference type="GO" id="GO:0019148">
    <property type="term" value="F:D-cysteine desulfhydrase activity"/>
    <property type="evidence" value="ECO:0007669"/>
    <property type="project" value="TreeGrafter"/>
</dbReference>
<comment type="caution">
    <text evidence="7">The sequence shown here is derived from an EMBL/GenBank/DDBJ whole genome shotgun (WGS) entry which is preliminary data.</text>
</comment>
<dbReference type="STRING" id="1121937.GCA_000423125_00061"/>
<dbReference type="PIRSF" id="PIRSF006278">
    <property type="entry name" value="ACCD_DCysDesulf"/>
    <property type="match status" value="1"/>
</dbReference>
<dbReference type="PANTHER" id="PTHR43780">
    <property type="entry name" value="1-AMINOCYCLOPROPANE-1-CARBOXYLATE DEAMINASE-RELATED"/>
    <property type="match status" value="1"/>
</dbReference>
<sequence length="338" mass="35984">MKGLALPPRVALAQRPTPLQYLPRATERWGCGKRLWIKRDDLTGCLLSGNKVRKLEFIIAHALAEGYDTLITCGGLQSNHCRATAFAAAQAGLSAHLVLRGDTPLTGQGNYLLGQLAGATINCYPKSHYVAELPALLEAWRVHYAERGKKALVIPTGGSDGLGIWGYIAACEELREDLARADIESAHLVTATGSGGTQAGLTLGTALHALPLTVWGVNVCDDEAYFLNKVATDVADWRSRFPGQPAATVTPRVIDGYVGAGYGVASPEVLRVIADLAALEGVLLDPVYTGKAFHGLVKELPTGRFDDQRDIIFLHSGGVFGVFPQADQFGFLHTAASG</sequence>
<protein>
    <submittedName>
        <fullName evidence="7">D-cysteine desulfhydrase family protein</fullName>
    </submittedName>
</protein>
<feature type="active site" description="Nucleophile" evidence="4">
    <location>
        <position position="78"/>
    </location>
</feature>
<evidence type="ECO:0000259" key="6">
    <source>
        <dbReference type="Pfam" id="PF00291"/>
    </source>
</evidence>
<dbReference type="NCBIfam" id="TIGR01275">
    <property type="entry name" value="ACC_deam_rel"/>
    <property type="match status" value="1"/>
</dbReference>
<organism evidence="7 8">
    <name type="scientific">Haliea salexigens</name>
    <dbReference type="NCBI Taxonomy" id="287487"/>
    <lineage>
        <taxon>Bacteria</taxon>
        <taxon>Pseudomonadati</taxon>
        <taxon>Pseudomonadota</taxon>
        <taxon>Gammaproteobacteria</taxon>
        <taxon>Cellvibrionales</taxon>
        <taxon>Halieaceae</taxon>
        <taxon>Haliea</taxon>
    </lineage>
</organism>
<comment type="cofactor">
    <cofactor evidence="1">
        <name>pyridoxal 5'-phosphate</name>
        <dbReference type="ChEBI" id="CHEBI:597326"/>
    </cofactor>
</comment>
<evidence type="ECO:0000256" key="5">
    <source>
        <dbReference type="PIRSR" id="PIRSR006278-2"/>
    </source>
</evidence>
<dbReference type="Gene3D" id="3.40.50.1100">
    <property type="match status" value="2"/>
</dbReference>
<dbReference type="InterPro" id="IPR001926">
    <property type="entry name" value="TrpB-like_PALP"/>
</dbReference>
<keyword evidence="3 5" id="KW-0663">Pyridoxal phosphate</keyword>
<evidence type="ECO:0000313" key="8">
    <source>
        <dbReference type="Proteomes" id="UP000259273"/>
    </source>
</evidence>
<evidence type="ECO:0000256" key="4">
    <source>
        <dbReference type="PIRSR" id="PIRSR006278-1"/>
    </source>
</evidence>
<dbReference type="AlphaFoldDB" id="A0A3C1KQU1"/>
<dbReference type="PANTHER" id="PTHR43780:SF2">
    <property type="entry name" value="1-AMINOCYCLOPROPANE-1-CARBOXYLATE DEAMINASE-RELATED"/>
    <property type="match status" value="1"/>
</dbReference>
<dbReference type="InterPro" id="IPR005966">
    <property type="entry name" value="D-Cys_desShydrase"/>
</dbReference>
<gene>
    <name evidence="7" type="ORF">DCP75_14695</name>
</gene>
<evidence type="ECO:0000256" key="1">
    <source>
        <dbReference type="ARBA" id="ARBA00001933"/>
    </source>
</evidence>
<name>A0A3C1KQU1_9GAMM</name>